<dbReference type="SUPFAM" id="SSF52317">
    <property type="entry name" value="Class I glutamine amidotransferase-like"/>
    <property type="match status" value="1"/>
</dbReference>
<dbReference type="EMBL" id="CP071182">
    <property type="protein sequence ID" value="QSO49686.1"/>
    <property type="molecule type" value="Genomic_DNA"/>
</dbReference>
<keyword evidence="2" id="KW-1185">Reference proteome</keyword>
<dbReference type="PANTHER" id="PTHR43235">
    <property type="entry name" value="GLUTAMINE AMIDOTRANSFERASE PB2B2.05-RELATED"/>
    <property type="match status" value="1"/>
</dbReference>
<dbReference type="AlphaFoldDB" id="A0A9X7W2Y1"/>
<organism evidence="1 2">
    <name type="scientific">Alicyclobacillus mengziensis</name>
    <dbReference type="NCBI Taxonomy" id="2931921"/>
    <lineage>
        <taxon>Bacteria</taxon>
        <taxon>Bacillati</taxon>
        <taxon>Bacillota</taxon>
        <taxon>Bacilli</taxon>
        <taxon>Bacillales</taxon>
        <taxon>Alicyclobacillaceae</taxon>
        <taxon>Alicyclobacillus</taxon>
    </lineage>
</organism>
<dbReference type="Pfam" id="PF07722">
    <property type="entry name" value="Peptidase_C26"/>
    <property type="match status" value="1"/>
</dbReference>
<dbReference type="GO" id="GO:0006598">
    <property type="term" value="P:polyamine catabolic process"/>
    <property type="evidence" value="ECO:0007669"/>
    <property type="project" value="TreeGrafter"/>
</dbReference>
<gene>
    <name evidence="1" type="ORF">JZ786_04685</name>
</gene>
<accession>A0A9X7W2Y1</accession>
<dbReference type="CDD" id="cd01745">
    <property type="entry name" value="GATase1_2"/>
    <property type="match status" value="1"/>
</dbReference>
<dbReference type="GO" id="GO:0005829">
    <property type="term" value="C:cytosol"/>
    <property type="evidence" value="ECO:0007669"/>
    <property type="project" value="TreeGrafter"/>
</dbReference>
<dbReference type="GO" id="GO:0033969">
    <property type="term" value="F:gamma-glutamyl-gamma-aminobutyrate hydrolase activity"/>
    <property type="evidence" value="ECO:0007669"/>
    <property type="project" value="TreeGrafter"/>
</dbReference>
<dbReference type="Gene3D" id="3.40.50.880">
    <property type="match status" value="1"/>
</dbReference>
<dbReference type="InterPro" id="IPR011697">
    <property type="entry name" value="Peptidase_C26"/>
</dbReference>
<evidence type="ECO:0000313" key="1">
    <source>
        <dbReference type="EMBL" id="QSO49686.1"/>
    </source>
</evidence>
<dbReference type="InterPro" id="IPR029062">
    <property type="entry name" value="Class_I_gatase-like"/>
</dbReference>
<sequence>MEFAGPNLLGVSLSDDYTHGVEMAGGIPVVIPFYEDLSIVHSLIDRLDGLLLSGGEDIDPLMFGEQPRRGLGNVVPERDALERVLIEGMMEQGKPILAICRGIQVLNAVLGGTLYQDLPTQWPSAIQHSQKARRNHLSHAITVERSSKLYTLLGEQTEVYCNSFHHQAVKDCAPGLRPVAWDKDGLVEAVEHETADFVVAVQWHPENLWRTTPYYLGLFKGFVEASSRVQANS</sequence>
<dbReference type="PROSITE" id="PS51273">
    <property type="entry name" value="GATASE_TYPE_1"/>
    <property type="match status" value="1"/>
</dbReference>
<name>A0A9X7W2Y1_9BACL</name>
<protein>
    <submittedName>
        <fullName evidence="1">Gamma-glutamyl-gamma-aminobutyrate hydrolase family protein</fullName>
    </submittedName>
</protein>
<evidence type="ECO:0000313" key="2">
    <source>
        <dbReference type="Proteomes" id="UP000663505"/>
    </source>
</evidence>
<reference evidence="1 2" key="1">
    <citation type="submission" date="2021-02" db="EMBL/GenBank/DDBJ databases">
        <title>Alicyclobacillus curvatus sp. nov. and Alicyclobacillus mengziensis sp. nov., two acidophilic bacteria isolated from acid mine drainage.</title>
        <authorList>
            <person name="Huang Y."/>
        </authorList>
    </citation>
    <scope>NUCLEOTIDE SEQUENCE [LARGE SCALE GENOMIC DNA]</scope>
    <source>
        <strain evidence="1 2">S30H14</strain>
    </source>
</reference>
<keyword evidence="1" id="KW-0378">Hydrolase</keyword>
<dbReference type="PANTHER" id="PTHR43235:SF1">
    <property type="entry name" value="GLUTAMINE AMIDOTRANSFERASE PB2B2.05-RELATED"/>
    <property type="match status" value="1"/>
</dbReference>
<dbReference type="KEGG" id="afx:JZ786_04685"/>
<proteinExistence type="predicted"/>
<dbReference type="Proteomes" id="UP000663505">
    <property type="component" value="Chromosome"/>
</dbReference>
<dbReference type="InterPro" id="IPR044668">
    <property type="entry name" value="PuuD-like"/>
</dbReference>